<name>G5IFI2_9FIRM</name>
<proteinExistence type="predicted"/>
<dbReference type="Proteomes" id="UP000005384">
    <property type="component" value="Unassembled WGS sequence"/>
</dbReference>
<dbReference type="Gene3D" id="2.60.120.10">
    <property type="entry name" value="Jelly Rolls"/>
    <property type="match status" value="1"/>
</dbReference>
<evidence type="ECO:0000256" key="2">
    <source>
        <dbReference type="ARBA" id="ARBA00023125"/>
    </source>
</evidence>
<dbReference type="PANTHER" id="PTHR43280">
    <property type="entry name" value="ARAC-FAMILY TRANSCRIPTIONAL REGULATOR"/>
    <property type="match status" value="1"/>
</dbReference>
<evidence type="ECO:0000259" key="4">
    <source>
        <dbReference type="PROSITE" id="PS01124"/>
    </source>
</evidence>
<dbReference type="EMBL" id="ADLN01000046">
    <property type="protein sequence ID" value="EHI59765.1"/>
    <property type="molecule type" value="Genomic_DNA"/>
</dbReference>
<comment type="caution">
    <text evidence="5">The sequence shown here is derived from an EMBL/GenBank/DDBJ whole genome shotgun (WGS) entry which is preliminary data.</text>
</comment>
<dbReference type="InterPro" id="IPR009057">
    <property type="entry name" value="Homeodomain-like_sf"/>
</dbReference>
<dbReference type="Pfam" id="PF12833">
    <property type="entry name" value="HTH_18"/>
    <property type="match status" value="1"/>
</dbReference>
<dbReference type="InterPro" id="IPR014710">
    <property type="entry name" value="RmlC-like_jellyroll"/>
</dbReference>
<dbReference type="SUPFAM" id="SSF51215">
    <property type="entry name" value="Regulatory protein AraC"/>
    <property type="match status" value="1"/>
</dbReference>
<protein>
    <recommendedName>
        <fullName evidence="4">HTH araC/xylS-type domain-containing protein</fullName>
    </recommendedName>
</protein>
<dbReference type="OrthoDB" id="9813413at2"/>
<gene>
    <name evidence="5" type="ORF">HMPREF9473_02260</name>
</gene>
<keyword evidence="2" id="KW-0238">DNA-binding</keyword>
<evidence type="ECO:0000313" key="5">
    <source>
        <dbReference type="EMBL" id="EHI59765.1"/>
    </source>
</evidence>
<evidence type="ECO:0000256" key="3">
    <source>
        <dbReference type="ARBA" id="ARBA00023163"/>
    </source>
</evidence>
<keyword evidence="6" id="KW-1185">Reference proteome</keyword>
<dbReference type="HOGENOM" id="CLU_000445_88_3_9"/>
<sequence>MYSTNSNFQKLEYLTEDALSQKLEQYQLRAESFGHFRPRKSNATHNAVLPFHRIIYVTQGPITYTINQQSVTLKRGDVLYTPANTVYSAKGNRPEDVPEFLYLYFSVLPHHLTQNFVRMLGAGGGVNVFHASHSKVEFYFHTIMEEYEDRRPGYYKKIHSYLGMILMELIRGHYDRRTAGSRTTARHSDSVLNMATSYIAGNLNQTIRVEELSRICGVSETYLYKLFKSALSLSPQEYILNCKMEYGAQLLRDSHMTVTQIARELAFSSSNHFSNSFYRIMGIRPTAYRKNGQPDS</sequence>
<evidence type="ECO:0000313" key="6">
    <source>
        <dbReference type="Proteomes" id="UP000005384"/>
    </source>
</evidence>
<dbReference type="InterPro" id="IPR018060">
    <property type="entry name" value="HTH_AraC"/>
</dbReference>
<reference evidence="5 6" key="1">
    <citation type="submission" date="2011-08" db="EMBL/GenBank/DDBJ databases">
        <title>The Genome Sequence of Clostridium hathewayi WAL-18680.</title>
        <authorList>
            <consortium name="The Broad Institute Genome Sequencing Platform"/>
            <person name="Earl A."/>
            <person name="Ward D."/>
            <person name="Feldgarden M."/>
            <person name="Gevers D."/>
            <person name="Finegold S.M."/>
            <person name="Summanen P.H."/>
            <person name="Molitoris D.R."/>
            <person name="Song M."/>
            <person name="Daigneault M."/>
            <person name="Allen-Vercoe E."/>
            <person name="Young S.K."/>
            <person name="Zeng Q."/>
            <person name="Gargeya S."/>
            <person name="Fitzgerald M."/>
            <person name="Haas B."/>
            <person name="Abouelleil A."/>
            <person name="Alvarado L."/>
            <person name="Arachchi H.M."/>
            <person name="Berlin A."/>
            <person name="Brown A."/>
            <person name="Chapman S.B."/>
            <person name="Chen Z."/>
            <person name="Dunbar C."/>
            <person name="Freedman E."/>
            <person name="Gearin G."/>
            <person name="Gellesch M."/>
            <person name="Goldberg J."/>
            <person name="Griggs A."/>
            <person name="Gujja S."/>
            <person name="Heiman D."/>
            <person name="Howarth C."/>
            <person name="Larson L."/>
            <person name="Lui A."/>
            <person name="MacDonald P.J.P."/>
            <person name="Montmayeur A."/>
            <person name="Murphy C."/>
            <person name="Neiman D."/>
            <person name="Pearson M."/>
            <person name="Priest M."/>
            <person name="Roberts A."/>
            <person name="Saif S."/>
            <person name="Shea T."/>
            <person name="Shenoy N."/>
            <person name="Sisk P."/>
            <person name="Stolte C."/>
            <person name="Sykes S."/>
            <person name="Wortman J."/>
            <person name="Nusbaum C."/>
            <person name="Birren B."/>
        </authorList>
    </citation>
    <scope>NUCLEOTIDE SEQUENCE [LARGE SCALE GENOMIC DNA]</scope>
    <source>
        <strain evidence="5 6">WAL-18680</strain>
    </source>
</reference>
<dbReference type="PATRIC" id="fig|742737.3.peg.2284"/>
<dbReference type="InterPro" id="IPR037923">
    <property type="entry name" value="HTH-like"/>
</dbReference>
<keyword evidence="1" id="KW-0805">Transcription regulation</keyword>
<dbReference type="PROSITE" id="PS01124">
    <property type="entry name" value="HTH_ARAC_FAMILY_2"/>
    <property type="match status" value="1"/>
</dbReference>
<feature type="domain" description="HTH araC/xylS-type" evidence="4">
    <location>
        <begin position="193"/>
        <end position="291"/>
    </location>
</feature>
<dbReference type="SUPFAM" id="SSF46689">
    <property type="entry name" value="Homeodomain-like"/>
    <property type="match status" value="2"/>
</dbReference>
<dbReference type="SMART" id="SM00342">
    <property type="entry name" value="HTH_ARAC"/>
    <property type="match status" value="1"/>
</dbReference>
<evidence type="ECO:0000256" key="1">
    <source>
        <dbReference type="ARBA" id="ARBA00023015"/>
    </source>
</evidence>
<dbReference type="GO" id="GO:0043565">
    <property type="term" value="F:sequence-specific DNA binding"/>
    <property type="evidence" value="ECO:0007669"/>
    <property type="project" value="InterPro"/>
</dbReference>
<dbReference type="Gene3D" id="1.10.10.60">
    <property type="entry name" value="Homeodomain-like"/>
    <property type="match status" value="2"/>
</dbReference>
<keyword evidence="3" id="KW-0804">Transcription</keyword>
<dbReference type="RefSeq" id="WP_006780240.1">
    <property type="nucleotide sequence ID" value="NZ_CP040506.1"/>
</dbReference>
<dbReference type="PANTHER" id="PTHR43280:SF2">
    <property type="entry name" value="HTH-TYPE TRANSCRIPTIONAL REGULATOR EXSA"/>
    <property type="match status" value="1"/>
</dbReference>
<dbReference type="GO" id="GO:0003700">
    <property type="term" value="F:DNA-binding transcription factor activity"/>
    <property type="evidence" value="ECO:0007669"/>
    <property type="project" value="InterPro"/>
</dbReference>
<accession>G5IFI2</accession>
<organism evidence="5 6">
    <name type="scientific">Hungatella hathewayi WAL-18680</name>
    <dbReference type="NCBI Taxonomy" id="742737"/>
    <lineage>
        <taxon>Bacteria</taxon>
        <taxon>Bacillati</taxon>
        <taxon>Bacillota</taxon>
        <taxon>Clostridia</taxon>
        <taxon>Lachnospirales</taxon>
        <taxon>Lachnospiraceae</taxon>
        <taxon>Hungatella</taxon>
    </lineage>
</organism>
<dbReference type="AlphaFoldDB" id="G5IFI2"/>